<sequence length="265" mass="30828">MMLRSKMSYYTVCSFMTMPNTSMFRYRLHSGFTSGSSLSISGILRSRRTMVRRGQKPKFSISRSKKKRSVGCWIHILYSCKSGLSFLARGLFRAWVFVCFFSKSLTWVHFSLKLLELLGLLPCSVLPDLSLPTDSDGNTIDLNGPPSPSSLHEQIESSDSLRARNRQLAEHLERVQEEILNLEIENEEDPTRRRERVEHLNREVQELERQVEINKTRDAQRAHQISLLQEGLGEQDRKQGDQQSRLTLLNSWLRVLIHTRERRPR</sequence>
<evidence type="ECO:0000256" key="2">
    <source>
        <dbReference type="SAM" id="MobiDB-lite"/>
    </source>
</evidence>
<feature type="coiled-coil region" evidence="1">
    <location>
        <begin position="158"/>
        <end position="217"/>
    </location>
</feature>
<evidence type="ECO:0000313" key="3">
    <source>
        <dbReference type="EMBL" id="CBJ14066.1"/>
    </source>
</evidence>
<keyword evidence="3" id="KW-0496">Mitochondrion</keyword>
<dbReference type="EMBL" id="FP885834">
    <property type="protein sequence ID" value="CBJ14066.1"/>
    <property type="molecule type" value="Genomic_DNA"/>
</dbReference>
<accession>E6ZE51</accession>
<geneLocation type="mitochondrion" evidence="3"/>
<protein>
    <submittedName>
        <fullName evidence="4">Uncharacterized protein orf265b</fullName>
    </submittedName>
</protein>
<organism evidence="3">
    <name type="scientific">Beta vulgaris subsp. maritima</name>
    <name type="common">Sea beet</name>
    <name type="synonym">Beta maritima</name>
    <dbReference type="NCBI Taxonomy" id="350892"/>
    <lineage>
        <taxon>Eukaryota</taxon>
        <taxon>Viridiplantae</taxon>
        <taxon>Streptophyta</taxon>
        <taxon>Embryophyta</taxon>
        <taxon>Tracheophyta</taxon>
        <taxon>Spermatophyta</taxon>
        <taxon>Magnoliopsida</taxon>
        <taxon>eudicotyledons</taxon>
        <taxon>Gunneridae</taxon>
        <taxon>Pentapetalae</taxon>
        <taxon>Caryophyllales</taxon>
        <taxon>Chenopodiaceae</taxon>
        <taxon>Betoideae</taxon>
        <taxon>Beta</taxon>
    </lineage>
</organism>
<keyword evidence="1" id="KW-0175">Coiled coil</keyword>
<reference evidence="3" key="1">
    <citation type="submission" date="2010-11" db="EMBL/GenBank/DDBJ databases">
        <authorList>
            <person name="Genoscope - CEA"/>
        </authorList>
    </citation>
    <scope>NUCLEOTIDE SEQUENCE</scope>
</reference>
<dbReference type="EMBL" id="FP885871">
    <property type="protein sequence ID" value="CBJ20725.1"/>
    <property type="molecule type" value="Genomic_DNA"/>
</dbReference>
<evidence type="ECO:0000256" key="1">
    <source>
        <dbReference type="SAM" id="Coils"/>
    </source>
</evidence>
<dbReference type="EMBL" id="FQ014226">
    <property type="protein sequence ID" value="CBL51973.1"/>
    <property type="molecule type" value="Genomic_DNA"/>
</dbReference>
<evidence type="ECO:0000313" key="4">
    <source>
        <dbReference type="EMBL" id="CBJ20725.1"/>
    </source>
</evidence>
<name>E6ZE51_BETVM</name>
<dbReference type="AlphaFoldDB" id="E6ZE51"/>
<reference evidence="3" key="2">
    <citation type="journal article" date="2011" name="Genome Biol. Evol.">
        <title>Structural and content diversity of mitochondrial genome in beet: a comparative genomic analysis.</title>
        <authorList>
            <person name="Darracq A."/>
            <person name="Varre J.S."/>
            <person name="Marechal-Drouard L."/>
            <person name="Courseaux A."/>
            <person name="Saumitou-Laprade P."/>
            <person name="Oztas S."/>
            <person name="Vacherie B."/>
            <person name="Barbe V.and.Touzet.P."/>
        </authorList>
    </citation>
    <scope>NUCLEOTIDE SEQUENCE</scope>
</reference>
<proteinExistence type="predicted"/>
<feature type="region of interest" description="Disordered" evidence="2">
    <location>
        <begin position="137"/>
        <end position="156"/>
    </location>
</feature>
<gene>
    <name evidence="3" type="primary">orf265b</name>
</gene>